<dbReference type="RefSeq" id="WP_212903738.1">
    <property type="nucleotide sequence ID" value="NZ_BOPZ01000012.1"/>
</dbReference>
<gene>
    <name evidence="2" type="ORF">CPJCM30710_16880</name>
</gene>
<name>A0A919RYW3_9CLOT</name>
<keyword evidence="1" id="KW-1133">Transmembrane helix</keyword>
<accession>A0A919RYW3</accession>
<keyword evidence="1" id="KW-0812">Transmembrane</keyword>
<evidence type="ECO:0000313" key="3">
    <source>
        <dbReference type="Proteomes" id="UP000679179"/>
    </source>
</evidence>
<sequence length="147" mass="17359">MKFFRGRYGFDLLSKITVILGLIFSLWKYTFGLGFVLLIIGLYRAFSKDILKRSNEALRFEQWLRNKAVEIGAKVYEKKQQGTRGYNTSIKEVIQQHKDKVEVWYNQKKNFKIVKCSQCGQKLRLPRKKGKVIVTCKKCAYEFKMKT</sequence>
<evidence type="ECO:0000256" key="1">
    <source>
        <dbReference type="SAM" id="Phobius"/>
    </source>
</evidence>
<keyword evidence="1" id="KW-0472">Membrane</keyword>
<organism evidence="2 3">
    <name type="scientific">Clostridium polyendosporum</name>
    <dbReference type="NCBI Taxonomy" id="69208"/>
    <lineage>
        <taxon>Bacteria</taxon>
        <taxon>Bacillati</taxon>
        <taxon>Bacillota</taxon>
        <taxon>Clostridia</taxon>
        <taxon>Eubacteriales</taxon>
        <taxon>Clostridiaceae</taxon>
        <taxon>Clostridium</taxon>
    </lineage>
</organism>
<protein>
    <submittedName>
        <fullName evidence="2">Zn-finger containing protein</fullName>
    </submittedName>
</protein>
<reference evidence="2" key="1">
    <citation type="submission" date="2021-03" db="EMBL/GenBank/DDBJ databases">
        <title>Taxonomic study of Clostridium polyendosporum from meadow-gley soil under rice.</title>
        <authorList>
            <person name="Kobayashi H."/>
            <person name="Tanizawa Y."/>
            <person name="Yagura M."/>
        </authorList>
    </citation>
    <scope>NUCLEOTIDE SEQUENCE</scope>
    <source>
        <strain evidence="2">JCM 30710</strain>
    </source>
</reference>
<dbReference type="EMBL" id="BOPZ01000012">
    <property type="protein sequence ID" value="GIM29022.1"/>
    <property type="molecule type" value="Genomic_DNA"/>
</dbReference>
<proteinExistence type="predicted"/>
<evidence type="ECO:0000313" key="2">
    <source>
        <dbReference type="EMBL" id="GIM29022.1"/>
    </source>
</evidence>
<feature type="transmembrane region" description="Helical" evidence="1">
    <location>
        <begin position="16"/>
        <end position="43"/>
    </location>
</feature>
<dbReference type="Proteomes" id="UP000679179">
    <property type="component" value="Unassembled WGS sequence"/>
</dbReference>
<dbReference type="AlphaFoldDB" id="A0A919RYW3"/>
<keyword evidence="3" id="KW-1185">Reference proteome</keyword>
<comment type="caution">
    <text evidence="2">The sequence shown here is derived from an EMBL/GenBank/DDBJ whole genome shotgun (WGS) entry which is preliminary data.</text>
</comment>